<sequence length="178" mass="19790">MAAERGNIAAMINLAIVIEDDDREAALRWTRRAVALGGGLTAHYNLGIFLEEDGLLEEAERCYRTAARVAYPEARNRLATLLRETGRPVEAEEWYRRALDERDLSCDVPGDDEYGANTAIMYNLAILLEETGRPYEALSLFRHAARRGDTEAAREAVRLGGRSRRPRSSGSGRPTPGE</sequence>
<dbReference type="EMBL" id="BAABHF010000038">
    <property type="protein sequence ID" value="GAA4505893.1"/>
    <property type="molecule type" value="Genomic_DNA"/>
</dbReference>
<dbReference type="PANTHER" id="PTHR11102">
    <property type="entry name" value="SEL-1-LIKE PROTEIN"/>
    <property type="match status" value="1"/>
</dbReference>
<feature type="compositionally biased region" description="Basic and acidic residues" evidence="1">
    <location>
        <begin position="148"/>
        <end position="157"/>
    </location>
</feature>
<accession>A0ABP8QQ99</accession>
<dbReference type="SMART" id="SM00028">
    <property type="entry name" value="TPR"/>
    <property type="match status" value="3"/>
</dbReference>
<dbReference type="Pfam" id="PF13424">
    <property type="entry name" value="TPR_12"/>
    <property type="match status" value="1"/>
</dbReference>
<gene>
    <name evidence="2" type="ORF">GCM10023191_062260</name>
</gene>
<dbReference type="InterPro" id="IPR019734">
    <property type="entry name" value="TPR_rpt"/>
</dbReference>
<evidence type="ECO:0000313" key="2">
    <source>
        <dbReference type="EMBL" id="GAA4505893.1"/>
    </source>
</evidence>
<proteinExistence type="predicted"/>
<dbReference type="InterPro" id="IPR011990">
    <property type="entry name" value="TPR-like_helical_dom_sf"/>
</dbReference>
<evidence type="ECO:0008006" key="4">
    <source>
        <dbReference type="Google" id="ProtNLM"/>
    </source>
</evidence>
<dbReference type="RefSeq" id="WP_345469876.1">
    <property type="nucleotide sequence ID" value="NZ_BAABHF010000038.1"/>
</dbReference>
<dbReference type="InterPro" id="IPR050767">
    <property type="entry name" value="Sel1_AlgK"/>
</dbReference>
<dbReference type="SUPFAM" id="SSF81901">
    <property type="entry name" value="HCP-like"/>
    <property type="match status" value="1"/>
</dbReference>
<dbReference type="Pfam" id="PF13374">
    <property type="entry name" value="TPR_10"/>
    <property type="match status" value="1"/>
</dbReference>
<evidence type="ECO:0000256" key="1">
    <source>
        <dbReference type="SAM" id="MobiDB-lite"/>
    </source>
</evidence>
<protein>
    <recommendedName>
        <fullName evidence="4">Tetratricopeptide repeat protein</fullName>
    </recommendedName>
</protein>
<feature type="region of interest" description="Disordered" evidence="1">
    <location>
        <begin position="148"/>
        <end position="178"/>
    </location>
</feature>
<dbReference type="Gene3D" id="1.25.40.10">
    <property type="entry name" value="Tetratricopeptide repeat domain"/>
    <property type="match status" value="2"/>
</dbReference>
<reference evidence="3" key="1">
    <citation type="journal article" date="2019" name="Int. J. Syst. Evol. Microbiol.">
        <title>The Global Catalogue of Microorganisms (GCM) 10K type strain sequencing project: providing services to taxonomists for standard genome sequencing and annotation.</title>
        <authorList>
            <consortium name="The Broad Institute Genomics Platform"/>
            <consortium name="The Broad Institute Genome Sequencing Center for Infectious Disease"/>
            <person name="Wu L."/>
            <person name="Ma J."/>
        </authorList>
    </citation>
    <scope>NUCLEOTIDE SEQUENCE [LARGE SCALE GENOMIC DNA]</scope>
    <source>
        <strain evidence="3">JCM 17933</strain>
    </source>
</reference>
<comment type="caution">
    <text evidence="2">The sequence shown here is derived from an EMBL/GenBank/DDBJ whole genome shotgun (WGS) entry which is preliminary data.</text>
</comment>
<feature type="compositionally biased region" description="Low complexity" evidence="1">
    <location>
        <begin position="168"/>
        <end position="178"/>
    </location>
</feature>
<dbReference type="Proteomes" id="UP001500503">
    <property type="component" value="Unassembled WGS sequence"/>
</dbReference>
<dbReference type="PANTHER" id="PTHR11102:SF160">
    <property type="entry name" value="ERAD-ASSOCIATED E3 UBIQUITIN-PROTEIN LIGASE COMPONENT HRD3"/>
    <property type="match status" value="1"/>
</dbReference>
<organism evidence="2 3">
    <name type="scientific">Actinoallomurus oryzae</name>
    <dbReference type="NCBI Taxonomy" id="502180"/>
    <lineage>
        <taxon>Bacteria</taxon>
        <taxon>Bacillati</taxon>
        <taxon>Actinomycetota</taxon>
        <taxon>Actinomycetes</taxon>
        <taxon>Streptosporangiales</taxon>
        <taxon>Thermomonosporaceae</taxon>
        <taxon>Actinoallomurus</taxon>
    </lineage>
</organism>
<keyword evidence="3" id="KW-1185">Reference proteome</keyword>
<name>A0ABP8QQ99_9ACTN</name>
<evidence type="ECO:0000313" key="3">
    <source>
        <dbReference type="Proteomes" id="UP001500503"/>
    </source>
</evidence>